<reference evidence="1" key="2">
    <citation type="submission" date="2015-06" db="UniProtKB">
        <authorList>
            <consortium name="EnsemblPlants"/>
        </authorList>
    </citation>
    <scope>IDENTIFICATION</scope>
    <source>
        <strain evidence="1">DM1-3 516 R44</strain>
    </source>
</reference>
<dbReference type="PaxDb" id="4113-PGSC0003DMT400087285"/>
<accession>M1DDI4</accession>
<evidence type="ECO:0000313" key="2">
    <source>
        <dbReference type="Proteomes" id="UP000011115"/>
    </source>
</evidence>
<dbReference type="InParanoid" id="M1DDI4"/>
<proteinExistence type="predicted"/>
<keyword evidence="2" id="KW-1185">Reference proteome</keyword>
<dbReference type="EnsemblPlants" id="PGSC0003DMT400087285">
    <property type="protein sequence ID" value="PGSC0003DMT400087285"/>
    <property type="gene ID" value="PGSC0003DMG400036856"/>
</dbReference>
<dbReference type="Gramene" id="PGSC0003DMT400087285">
    <property type="protein sequence ID" value="PGSC0003DMT400087285"/>
    <property type="gene ID" value="PGSC0003DMG400036856"/>
</dbReference>
<dbReference type="HOGENOM" id="CLU_029307_10_0_1"/>
<reference evidence="2" key="1">
    <citation type="journal article" date="2011" name="Nature">
        <title>Genome sequence and analysis of the tuber crop potato.</title>
        <authorList>
            <consortium name="The Potato Genome Sequencing Consortium"/>
        </authorList>
    </citation>
    <scope>NUCLEOTIDE SEQUENCE [LARGE SCALE GENOMIC DNA]</scope>
    <source>
        <strain evidence="2">cv. DM1-3 516 R44</strain>
    </source>
</reference>
<protein>
    <recommendedName>
        <fullName evidence="3">Integrase core domain containing protein</fullName>
    </recommendedName>
</protein>
<organism evidence="1 2">
    <name type="scientific">Solanum tuberosum</name>
    <name type="common">Potato</name>
    <dbReference type="NCBI Taxonomy" id="4113"/>
    <lineage>
        <taxon>Eukaryota</taxon>
        <taxon>Viridiplantae</taxon>
        <taxon>Streptophyta</taxon>
        <taxon>Embryophyta</taxon>
        <taxon>Tracheophyta</taxon>
        <taxon>Spermatophyta</taxon>
        <taxon>Magnoliopsida</taxon>
        <taxon>eudicotyledons</taxon>
        <taxon>Gunneridae</taxon>
        <taxon>Pentapetalae</taxon>
        <taxon>asterids</taxon>
        <taxon>lamiids</taxon>
        <taxon>Solanales</taxon>
        <taxon>Solanaceae</taxon>
        <taxon>Solanoideae</taxon>
        <taxon>Solaneae</taxon>
        <taxon>Solanum</taxon>
    </lineage>
</organism>
<dbReference type="Proteomes" id="UP000011115">
    <property type="component" value="Unassembled WGS sequence"/>
</dbReference>
<evidence type="ECO:0000313" key="1">
    <source>
        <dbReference type="EnsemblPlants" id="PGSC0003DMT400087285"/>
    </source>
</evidence>
<sequence>MEVTTTSSTNIRCIEAEYLRDEADRRRAALADTSPIVDIDMLLTEAIMPLMLLSLQDMLYNMGRMAHSADVRASRVEAVMPGLIAKAIVAALALIRAEMREHRELIRKTYTLLRKSPLTLIVLKSTRCGSPFFLESGPSLV</sequence>
<evidence type="ECO:0008006" key="3">
    <source>
        <dbReference type="Google" id="ProtNLM"/>
    </source>
</evidence>
<dbReference type="AlphaFoldDB" id="M1DDI4"/>
<name>M1DDI4_SOLTU</name>